<dbReference type="GO" id="GO:0016020">
    <property type="term" value="C:membrane"/>
    <property type="evidence" value="ECO:0007669"/>
    <property type="project" value="UniProtKB-SubCell"/>
</dbReference>
<dbReference type="EMBL" id="JACIDR010000001">
    <property type="protein sequence ID" value="MBB3971825.1"/>
    <property type="molecule type" value="Genomic_DNA"/>
</dbReference>
<proteinExistence type="predicted"/>
<evidence type="ECO:0000256" key="4">
    <source>
        <dbReference type="ARBA" id="ARBA00023136"/>
    </source>
</evidence>
<name>A0A7W6GE51_9HYPH</name>
<evidence type="ECO:0000256" key="5">
    <source>
        <dbReference type="SAM" id="Phobius"/>
    </source>
</evidence>
<comment type="subcellular location">
    <subcellularLocation>
        <location evidence="1">Membrane</location>
        <topology evidence="1">Multi-pass membrane protein</topology>
    </subcellularLocation>
</comment>
<dbReference type="Proteomes" id="UP000528964">
    <property type="component" value="Unassembled WGS sequence"/>
</dbReference>
<feature type="transmembrane region" description="Helical" evidence="5">
    <location>
        <begin position="110"/>
        <end position="130"/>
    </location>
</feature>
<evidence type="ECO:0000256" key="1">
    <source>
        <dbReference type="ARBA" id="ARBA00004141"/>
    </source>
</evidence>
<evidence type="ECO:0000313" key="6">
    <source>
        <dbReference type="EMBL" id="MBB3971825.1"/>
    </source>
</evidence>
<keyword evidence="3 5" id="KW-1133">Transmembrane helix</keyword>
<dbReference type="AlphaFoldDB" id="A0A7W6GE51"/>
<evidence type="ECO:0000313" key="7">
    <source>
        <dbReference type="Proteomes" id="UP000528964"/>
    </source>
</evidence>
<organism evidence="6 7">
    <name type="scientific">Hansschlegelia beijingensis</name>
    <dbReference type="NCBI Taxonomy" id="1133344"/>
    <lineage>
        <taxon>Bacteria</taxon>
        <taxon>Pseudomonadati</taxon>
        <taxon>Pseudomonadota</taxon>
        <taxon>Alphaproteobacteria</taxon>
        <taxon>Hyphomicrobiales</taxon>
        <taxon>Methylopilaceae</taxon>
        <taxon>Hansschlegelia</taxon>
    </lineage>
</organism>
<evidence type="ECO:0008006" key="8">
    <source>
        <dbReference type="Google" id="ProtNLM"/>
    </source>
</evidence>
<keyword evidence="7" id="KW-1185">Reference proteome</keyword>
<accession>A0A7W6GE51</accession>
<feature type="transmembrane region" description="Helical" evidence="5">
    <location>
        <begin position="20"/>
        <end position="41"/>
    </location>
</feature>
<comment type="caution">
    <text evidence="6">The sequence shown here is derived from an EMBL/GenBank/DDBJ whole genome shotgun (WGS) entry which is preliminary data.</text>
</comment>
<keyword evidence="4 5" id="KW-0472">Membrane</keyword>
<keyword evidence="2 5" id="KW-0812">Transmembrane</keyword>
<dbReference type="RefSeq" id="WP_183393671.1">
    <property type="nucleotide sequence ID" value="NZ_JACIDR010000001.1"/>
</dbReference>
<evidence type="ECO:0000256" key="2">
    <source>
        <dbReference type="ARBA" id="ARBA00022692"/>
    </source>
</evidence>
<reference evidence="6 7" key="1">
    <citation type="submission" date="2020-08" db="EMBL/GenBank/DDBJ databases">
        <title>Genomic Encyclopedia of Type Strains, Phase IV (KMG-IV): sequencing the most valuable type-strain genomes for metagenomic binning, comparative biology and taxonomic classification.</title>
        <authorList>
            <person name="Goeker M."/>
        </authorList>
    </citation>
    <scope>NUCLEOTIDE SEQUENCE [LARGE SCALE GENOMIC DNA]</scope>
    <source>
        <strain evidence="6 7">DSM 25481</strain>
    </source>
</reference>
<dbReference type="InterPro" id="IPR032808">
    <property type="entry name" value="DoxX"/>
</dbReference>
<sequence>MTYEALPSSRSIGTVRAAVLGRAVVLGASLLLLADGILQILSPDVMVRALTQIGFAADQGPRLAVITLTCAALLAIPRFAPLGAVLTTGFLGGAICSHFRVEGFGSPPQLLSIFLGLSIWVGLALADVRVRAALLGGPKRPLAD</sequence>
<feature type="transmembrane region" description="Helical" evidence="5">
    <location>
        <begin position="62"/>
        <end position="80"/>
    </location>
</feature>
<protein>
    <recommendedName>
        <fullName evidence="8">DoxX family protein</fullName>
    </recommendedName>
</protein>
<dbReference type="Pfam" id="PF13564">
    <property type="entry name" value="DoxX_2"/>
    <property type="match status" value="1"/>
</dbReference>
<gene>
    <name evidence="6" type="ORF">GGR24_000458</name>
</gene>
<evidence type="ECO:0000256" key="3">
    <source>
        <dbReference type="ARBA" id="ARBA00022989"/>
    </source>
</evidence>